<dbReference type="PROSITE" id="PS51203">
    <property type="entry name" value="CS"/>
    <property type="match status" value="1"/>
</dbReference>
<sequence>MDNDKTILEPFTNSDLEKLNELKASKTVITEKKIRHDWSQTNNSVFFTIYQKNVQPNDFLYYVKSDYIFLIIKINETEVYPLEKFFFSKIIPSKTAITITPMKIELSLEKDIKELKWDQLEKKTNNDVSEKDENVLNPFTGKSIQEWTKFAQSIGEDEDNQSIDHFFRKIYKDGDDDLKRAMIKSFQTSNGTVLSTNWKDVQNKDYEKVKKKQINSILIYQRYEKRNVSFTTNFTSKLGIKKLIKSFMNIYRKKMTN</sequence>
<dbReference type="GO" id="GO:0051087">
    <property type="term" value="F:protein-folding chaperone binding"/>
    <property type="evidence" value="ECO:0007669"/>
    <property type="project" value="InterPro"/>
</dbReference>
<reference evidence="3 4" key="1">
    <citation type="submission" date="2016-08" db="EMBL/GenBank/DDBJ databases">
        <authorList>
            <consortium name="Pathogen Informatics"/>
        </authorList>
    </citation>
    <scope>NUCLEOTIDE SEQUENCE [LARGE SCALE GENOMIC DNA]</scope>
    <source>
        <strain evidence="3 4">AJ</strain>
    </source>
</reference>
<evidence type="ECO:0000313" key="3">
    <source>
        <dbReference type="EMBL" id="SCM21612.1"/>
    </source>
</evidence>
<feature type="domain" description="SGS" evidence="1">
    <location>
        <begin position="136"/>
        <end position="221"/>
    </location>
</feature>
<evidence type="ECO:0000313" key="4">
    <source>
        <dbReference type="Proteomes" id="UP000507163"/>
    </source>
</evidence>
<dbReference type="InterPro" id="IPR007052">
    <property type="entry name" value="CS_dom"/>
</dbReference>
<dbReference type="InterPro" id="IPR007699">
    <property type="entry name" value="SGS_dom"/>
</dbReference>
<name>A0A1C6YE69_PLACU</name>
<dbReference type="Proteomes" id="UP000507163">
    <property type="component" value="Chromosome 8"/>
</dbReference>
<accession>A0A1C6YE69</accession>
<dbReference type="InterPro" id="IPR044563">
    <property type="entry name" value="Sgt1-like"/>
</dbReference>
<dbReference type="Pfam" id="PF05002">
    <property type="entry name" value="SGS"/>
    <property type="match status" value="1"/>
</dbReference>
<dbReference type="Pfam" id="PF04969">
    <property type="entry name" value="CS"/>
    <property type="match status" value="1"/>
</dbReference>
<dbReference type="PROSITE" id="PS51048">
    <property type="entry name" value="SGS"/>
    <property type="match status" value="1"/>
</dbReference>
<gene>
    <name evidence="3" type="ORF">PCHAJ_000177400</name>
</gene>
<dbReference type="InterPro" id="IPR008978">
    <property type="entry name" value="HSP20-like_chaperone"/>
</dbReference>
<dbReference type="CDD" id="cd06466">
    <property type="entry name" value="p23_CS_SGT1_like"/>
    <property type="match status" value="1"/>
</dbReference>
<dbReference type="Gene3D" id="2.60.40.790">
    <property type="match status" value="1"/>
</dbReference>
<dbReference type="EMBL" id="LT608174">
    <property type="protein sequence ID" value="SCM21612.1"/>
    <property type="molecule type" value="Genomic_DNA"/>
</dbReference>
<evidence type="ECO:0000259" key="2">
    <source>
        <dbReference type="PROSITE" id="PS51203"/>
    </source>
</evidence>
<dbReference type="PANTHER" id="PTHR45862">
    <property type="entry name" value="PROTEIN SGT1 HOMOLOG"/>
    <property type="match status" value="1"/>
</dbReference>
<dbReference type="SUPFAM" id="SSF49764">
    <property type="entry name" value="HSP20-like chaperones"/>
    <property type="match status" value="1"/>
</dbReference>
<organism evidence="3 4">
    <name type="scientific">Plasmodium chabaudi chabaudi</name>
    <dbReference type="NCBI Taxonomy" id="31271"/>
    <lineage>
        <taxon>Eukaryota</taxon>
        <taxon>Sar</taxon>
        <taxon>Alveolata</taxon>
        <taxon>Apicomplexa</taxon>
        <taxon>Aconoidasida</taxon>
        <taxon>Haemosporida</taxon>
        <taxon>Plasmodiidae</taxon>
        <taxon>Plasmodium</taxon>
        <taxon>Plasmodium (Vinckeia)</taxon>
    </lineage>
</organism>
<dbReference type="AlphaFoldDB" id="A0A1C6YE69"/>
<proteinExistence type="predicted"/>
<protein>
    <submittedName>
        <fullName evidence="3">Calcyclin binding protein, putative</fullName>
    </submittedName>
</protein>
<evidence type="ECO:0000259" key="1">
    <source>
        <dbReference type="PROSITE" id="PS51048"/>
    </source>
</evidence>
<feature type="domain" description="CS" evidence="2">
    <location>
        <begin position="31"/>
        <end position="121"/>
    </location>
</feature>